<comment type="similarity">
    <text evidence="2">Belongs to the MotB family.</text>
</comment>
<dbReference type="InterPro" id="IPR025713">
    <property type="entry name" value="MotB-like_N_dom"/>
</dbReference>
<dbReference type="EMBL" id="FNAK01000002">
    <property type="protein sequence ID" value="SDD59200.1"/>
    <property type="molecule type" value="Genomic_DNA"/>
</dbReference>
<keyword evidence="3" id="KW-1003">Cell membrane</keyword>
<dbReference type="SUPFAM" id="SSF103088">
    <property type="entry name" value="OmpA-like"/>
    <property type="match status" value="1"/>
</dbReference>
<dbReference type="InterPro" id="IPR006665">
    <property type="entry name" value="OmpA-like"/>
</dbReference>
<evidence type="ECO:0000313" key="10">
    <source>
        <dbReference type="EMBL" id="SDD59200.1"/>
    </source>
</evidence>
<reference evidence="10 11" key="1">
    <citation type="submission" date="2016-10" db="EMBL/GenBank/DDBJ databases">
        <authorList>
            <person name="de Groot N.N."/>
        </authorList>
    </citation>
    <scope>NUCLEOTIDE SEQUENCE [LARGE SCALE GENOMIC DNA]</scope>
    <source>
        <strain evidence="10 11">CGMCC 1.9109</strain>
    </source>
</reference>
<gene>
    <name evidence="10" type="ORF">SAMN04488071_0922</name>
</gene>
<dbReference type="PANTHER" id="PTHR30329">
    <property type="entry name" value="STATOR ELEMENT OF FLAGELLAR MOTOR COMPLEX"/>
    <property type="match status" value="1"/>
</dbReference>
<organism evidence="10 11">
    <name type="scientific">Kordiimonas lacus</name>
    <dbReference type="NCBI Taxonomy" id="637679"/>
    <lineage>
        <taxon>Bacteria</taxon>
        <taxon>Pseudomonadati</taxon>
        <taxon>Pseudomonadota</taxon>
        <taxon>Alphaproteobacteria</taxon>
        <taxon>Kordiimonadales</taxon>
        <taxon>Kordiimonadaceae</taxon>
        <taxon>Kordiimonas</taxon>
    </lineage>
</organism>
<evidence type="ECO:0000256" key="3">
    <source>
        <dbReference type="ARBA" id="ARBA00022475"/>
    </source>
</evidence>
<evidence type="ECO:0000256" key="6">
    <source>
        <dbReference type="ARBA" id="ARBA00023136"/>
    </source>
</evidence>
<dbReference type="PROSITE" id="PS51123">
    <property type="entry name" value="OMPA_2"/>
    <property type="match status" value="1"/>
</dbReference>
<dbReference type="PANTHER" id="PTHR30329:SF20">
    <property type="entry name" value="EXPORTED PROTEIN"/>
    <property type="match status" value="1"/>
</dbReference>
<keyword evidence="4 8" id="KW-0812">Transmembrane</keyword>
<evidence type="ECO:0000256" key="5">
    <source>
        <dbReference type="ARBA" id="ARBA00022989"/>
    </source>
</evidence>
<dbReference type="Gene3D" id="3.30.1330.60">
    <property type="entry name" value="OmpA-like domain"/>
    <property type="match status" value="1"/>
</dbReference>
<keyword evidence="5 8" id="KW-1133">Transmembrane helix</keyword>
<accession>A0A1G6VZQ7</accession>
<feature type="transmembrane region" description="Helical" evidence="8">
    <location>
        <begin position="20"/>
        <end position="40"/>
    </location>
</feature>
<dbReference type="Proteomes" id="UP000183685">
    <property type="component" value="Unassembled WGS sequence"/>
</dbReference>
<evidence type="ECO:0000256" key="1">
    <source>
        <dbReference type="ARBA" id="ARBA00004162"/>
    </source>
</evidence>
<sequence>MATRPHSARNAAKHVPGNAWMLTFADLLSLLLTFFVLVFSMNTIRFEDWKAVVRTMSDEFNPNRPTISPTEHKEPPSVLQSKPKGLSLAYLEAVVSQRFSQIPLFENGEVWRTEGKVIISVPASLLFERKDAIPNAEGFRALRDLAGVLIQLRNKIQVAGHTDQTPVSNQLYRSNWELSLTRARVVAGILSDAGYREPMAVLGYADTRYNQLPGSLTQQRRYDLAERIDIIIVDERRDRGLYDLF</sequence>
<dbReference type="AlphaFoldDB" id="A0A1G6VZQ7"/>
<dbReference type="Pfam" id="PF13677">
    <property type="entry name" value="MotB_plug"/>
    <property type="match status" value="1"/>
</dbReference>
<dbReference type="STRING" id="637679.GCA_001550055_02637"/>
<feature type="domain" description="OmpA-like" evidence="9">
    <location>
        <begin position="114"/>
        <end position="236"/>
    </location>
</feature>
<proteinExistence type="inferred from homology"/>
<dbReference type="InterPro" id="IPR036737">
    <property type="entry name" value="OmpA-like_sf"/>
</dbReference>
<evidence type="ECO:0000259" key="9">
    <source>
        <dbReference type="PROSITE" id="PS51123"/>
    </source>
</evidence>
<keyword evidence="6 7" id="KW-0472">Membrane</keyword>
<evidence type="ECO:0000256" key="8">
    <source>
        <dbReference type="SAM" id="Phobius"/>
    </source>
</evidence>
<evidence type="ECO:0000256" key="2">
    <source>
        <dbReference type="ARBA" id="ARBA00008914"/>
    </source>
</evidence>
<evidence type="ECO:0000256" key="7">
    <source>
        <dbReference type="PROSITE-ProRule" id="PRU00473"/>
    </source>
</evidence>
<dbReference type="Pfam" id="PF00691">
    <property type="entry name" value="OmpA"/>
    <property type="match status" value="1"/>
</dbReference>
<name>A0A1G6VZQ7_9PROT</name>
<dbReference type="RefSeq" id="WP_082714596.1">
    <property type="nucleotide sequence ID" value="NZ_DAIOMO010000001.1"/>
</dbReference>
<comment type="subcellular location">
    <subcellularLocation>
        <location evidence="1">Cell membrane</location>
        <topology evidence="1">Single-pass membrane protein</topology>
    </subcellularLocation>
</comment>
<dbReference type="GO" id="GO:0005886">
    <property type="term" value="C:plasma membrane"/>
    <property type="evidence" value="ECO:0007669"/>
    <property type="project" value="UniProtKB-SubCell"/>
</dbReference>
<dbReference type="OrthoDB" id="7348512at2"/>
<keyword evidence="11" id="KW-1185">Reference proteome</keyword>
<evidence type="ECO:0000313" key="11">
    <source>
        <dbReference type="Proteomes" id="UP000183685"/>
    </source>
</evidence>
<protein>
    <submittedName>
        <fullName evidence="10">Chemotaxis protein MotB</fullName>
    </submittedName>
</protein>
<dbReference type="InterPro" id="IPR050330">
    <property type="entry name" value="Bact_OuterMem_StrucFunc"/>
</dbReference>
<evidence type="ECO:0000256" key="4">
    <source>
        <dbReference type="ARBA" id="ARBA00022692"/>
    </source>
</evidence>